<comment type="subcellular location">
    <subcellularLocation>
        <location evidence="1">Cell membrane</location>
        <topology evidence="1">Single-pass membrane protein</topology>
    </subcellularLocation>
</comment>
<evidence type="ECO:0000256" key="1">
    <source>
        <dbReference type="ARBA" id="ARBA00004162"/>
    </source>
</evidence>
<accession>A0AAV6KUC3</accession>
<keyword evidence="3" id="KW-0611">Plant defense</keyword>
<evidence type="ECO:0000256" key="4">
    <source>
        <dbReference type="PROSITE-ProRule" id="PRU00285"/>
    </source>
</evidence>
<dbReference type="InterPro" id="IPR002068">
    <property type="entry name" value="A-crystallin/Hsp20_dom"/>
</dbReference>
<dbReference type="GO" id="GO:0034605">
    <property type="term" value="P:cellular response to heat"/>
    <property type="evidence" value="ECO:0007669"/>
    <property type="project" value="TreeGrafter"/>
</dbReference>
<reference evidence="8" key="1">
    <citation type="submission" date="2020-08" db="EMBL/GenBank/DDBJ databases">
        <title>Plant Genome Project.</title>
        <authorList>
            <person name="Zhang R.-G."/>
        </authorList>
    </citation>
    <scope>NUCLEOTIDE SEQUENCE</scope>
    <source>
        <strain evidence="8">WSP0</strain>
        <tissue evidence="8">Leaf</tissue>
    </source>
</reference>
<gene>
    <name evidence="8" type="ORF">RHGRI_006767</name>
</gene>
<dbReference type="PANTHER" id="PTHR43670:SF114">
    <property type="entry name" value="OS05G0592000 PROTEIN"/>
    <property type="match status" value="1"/>
</dbReference>
<evidence type="ECO:0000256" key="6">
    <source>
        <dbReference type="SAM" id="Phobius"/>
    </source>
</evidence>
<feature type="transmembrane region" description="Helical" evidence="6">
    <location>
        <begin position="188"/>
        <end position="206"/>
    </location>
</feature>
<evidence type="ECO:0000313" key="9">
    <source>
        <dbReference type="Proteomes" id="UP000823749"/>
    </source>
</evidence>
<comment type="similarity">
    <text evidence="4 5">Belongs to the small heat shock protein (HSP20) family.</text>
</comment>
<dbReference type="Pfam" id="PF00011">
    <property type="entry name" value="HSP20"/>
    <property type="match status" value="1"/>
</dbReference>
<dbReference type="GO" id="GO:0006952">
    <property type="term" value="P:defense response"/>
    <property type="evidence" value="ECO:0007669"/>
    <property type="project" value="UniProtKB-KW"/>
</dbReference>
<keyword evidence="6" id="KW-0812">Transmembrane</keyword>
<dbReference type="CDD" id="cd06464">
    <property type="entry name" value="ACD_sHsps-like"/>
    <property type="match status" value="1"/>
</dbReference>
<sequence length="213" mass="23363">MQTKNGSSLSYEDFEPFCNWRRNDESETLVVHLPAFRKDQLKIQVNNTTNTLKISGERLVDATKRSRFHKEIAIPKDCKSKEIHTTFAGGLLHVVMPKKGPSAPQQELISPATQIQQPEAGKQSTPRNISQDQAAKLPTLPEPAGNATKKIGLLNNGTLPGSIAPDYNNDTQMCDSGSKSLLKTATNVAAMVALVACLGAYIMFSYRSLYIED</sequence>
<keyword evidence="9" id="KW-1185">Reference proteome</keyword>
<dbReference type="SUPFAM" id="SSF49764">
    <property type="entry name" value="HSP20-like chaperones"/>
    <property type="match status" value="1"/>
</dbReference>
<name>A0AAV6KUC3_9ERIC</name>
<evidence type="ECO:0000256" key="3">
    <source>
        <dbReference type="ARBA" id="ARBA00022821"/>
    </source>
</evidence>
<dbReference type="PROSITE" id="PS01031">
    <property type="entry name" value="SHSP"/>
    <property type="match status" value="1"/>
</dbReference>
<dbReference type="Proteomes" id="UP000823749">
    <property type="component" value="Chromosome 3"/>
</dbReference>
<proteinExistence type="inferred from homology"/>
<keyword evidence="6" id="KW-0472">Membrane</keyword>
<dbReference type="AlphaFoldDB" id="A0AAV6KUC3"/>
<keyword evidence="2" id="KW-1003">Cell membrane</keyword>
<keyword evidence="6" id="KW-1133">Transmembrane helix</keyword>
<dbReference type="Gene3D" id="2.60.40.790">
    <property type="match status" value="1"/>
</dbReference>
<feature type="domain" description="SHSP" evidence="7">
    <location>
        <begin position="8"/>
        <end position="113"/>
    </location>
</feature>
<evidence type="ECO:0000256" key="5">
    <source>
        <dbReference type="RuleBase" id="RU003616"/>
    </source>
</evidence>
<dbReference type="PANTHER" id="PTHR43670">
    <property type="entry name" value="HEAT SHOCK PROTEIN 26"/>
    <property type="match status" value="1"/>
</dbReference>
<evidence type="ECO:0000259" key="7">
    <source>
        <dbReference type="PROSITE" id="PS01031"/>
    </source>
</evidence>
<evidence type="ECO:0000256" key="2">
    <source>
        <dbReference type="ARBA" id="ARBA00022475"/>
    </source>
</evidence>
<dbReference type="InterPro" id="IPR008978">
    <property type="entry name" value="HSP20-like_chaperone"/>
</dbReference>
<organism evidence="8 9">
    <name type="scientific">Rhododendron griersonianum</name>
    <dbReference type="NCBI Taxonomy" id="479676"/>
    <lineage>
        <taxon>Eukaryota</taxon>
        <taxon>Viridiplantae</taxon>
        <taxon>Streptophyta</taxon>
        <taxon>Embryophyta</taxon>
        <taxon>Tracheophyta</taxon>
        <taxon>Spermatophyta</taxon>
        <taxon>Magnoliopsida</taxon>
        <taxon>eudicotyledons</taxon>
        <taxon>Gunneridae</taxon>
        <taxon>Pentapetalae</taxon>
        <taxon>asterids</taxon>
        <taxon>Ericales</taxon>
        <taxon>Ericaceae</taxon>
        <taxon>Ericoideae</taxon>
        <taxon>Rhodoreae</taxon>
        <taxon>Rhododendron</taxon>
    </lineage>
</organism>
<dbReference type="GO" id="GO:0005886">
    <property type="term" value="C:plasma membrane"/>
    <property type="evidence" value="ECO:0007669"/>
    <property type="project" value="UniProtKB-SubCell"/>
</dbReference>
<dbReference type="EMBL" id="JACTNZ010000003">
    <property type="protein sequence ID" value="KAG5556267.1"/>
    <property type="molecule type" value="Genomic_DNA"/>
</dbReference>
<protein>
    <recommendedName>
        <fullName evidence="7">SHSP domain-containing protein</fullName>
    </recommendedName>
</protein>
<evidence type="ECO:0000313" key="8">
    <source>
        <dbReference type="EMBL" id="KAG5556267.1"/>
    </source>
</evidence>
<comment type="caution">
    <text evidence="8">The sequence shown here is derived from an EMBL/GenBank/DDBJ whole genome shotgun (WGS) entry which is preliminary data.</text>
</comment>